<gene>
    <name evidence="2" type="ORF">PBAT_09020</name>
</gene>
<dbReference type="PANTHER" id="PTHR37841:SF1">
    <property type="entry name" value="DUF3298 DOMAIN-CONTAINING PROTEIN"/>
    <property type="match status" value="1"/>
</dbReference>
<dbReference type="InterPro" id="IPR032774">
    <property type="entry name" value="WG_beta_rep"/>
</dbReference>
<organism evidence="2 3">
    <name type="scientific">Paenibacillus antarcticus</name>
    <dbReference type="NCBI Taxonomy" id="253703"/>
    <lineage>
        <taxon>Bacteria</taxon>
        <taxon>Bacillati</taxon>
        <taxon>Bacillota</taxon>
        <taxon>Bacilli</taxon>
        <taxon>Bacillales</taxon>
        <taxon>Paenibacillaceae</taxon>
        <taxon>Paenibacillus</taxon>
    </lineage>
</organism>
<evidence type="ECO:0008006" key="4">
    <source>
        <dbReference type="Google" id="ProtNLM"/>
    </source>
</evidence>
<dbReference type="RefSeq" id="WP_068648708.1">
    <property type="nucleotide sequence ID" value="NZ_CP043611.1"/>
</dbReference>
<dbReference type="OrthoDB" id="210273at2"/>
<dbReference type="PANTHER" id="PTHR37841">
    <property type="entry name" value="GLR2918 PROTEIN"/>
    <property type="match status" value="1"/>
</dbReference>
<keyword evidence="3" id="KW-1185">Reference proteome</keyword>
<dbReference type="Pfam" id="PF14903">
    <property type="entry name" value="WG_beta_rep"/>
    <property type="match status" value="5"/>
</dbReference>
<dbReference type="AlphaFoldDB" id="A0A162LJB3"/>
<dbReference type="Proteomes" id="UP000077355">
    <property type="component" value="Unassembled WGS sequence"/>
</dbReference>
<sequence length="365" mass="40077">MIRKLRFVLLLLCTTLTLSATNFASADTTQIHASITPLNYSPVRPQSDGTFHDGLLFAEQSNGALVYYNTKGKLAFTLPANVKPLGDFLGQRALVRNIDTNRYGYINTTGKLVIPCTYLEAGYFSEGVAHVTMANSNEAFIDRSGKVVTTLQQKYSSEYIFSEGLALAYAPRGNKIGFINTSGELAISYKYTYARGFSEGLAVVQNSEGLYGYIDTRGKQVIPFQYKSAGDYSERWAPVQSTKGKWGFIDKQGKVVIPYKYNNAHGFSEGLATVYNASGHVGFINPKGTLVIGYQKYNRAFPFKEGFALVGVVTKSDPSGKFGYIDRQGKLLTKLAYQSASSSFNNGYAVALKDRGTGYILTKRP</sequence>
<evidence type="ECO:0000313" key="2">
    <source>
        <dbReference type="EMBL" id="OAB46804.1"/>
    </source>
</evidence>
<evidence type="ECO:0000313" key="3">
    <source>
        <dbReference type="Proteomes" id="UP000077355"/>
    </source>
</evidence>
<protein>
    <recommendedName>
        <fullName evidence="4">WG repeat-containing protein</fullName>
    </recommendedName>
</protein>
<comment type="caution">
    <text evidence="2">The sequence shown here is derived from an EMBL/GenBank/DDBJ whole genome shotgun (WGS) entry which is preliminary data.</text>
</comment>
<feature type="signal peptide" evidence="1">
    <location>
        <begin position="1"/>
        <end position="20"/>
    </location>
</feature>
<dbReference type="SUPFAM" id="SSF69360">
    <property type="entry name" value="Cell wall binding repeat"/>
    <property type="match status" value="2"/>
</dbReference>
<name>A0A162LJB3_9BACL</name>
<reference evidence="2 3" key="1">
    <citation type="submission" date="2016-03" db="EMBL/GenBank/DDBJ databases">
        <title>Draft genome sequence of Paenibacillus antarcticus CECT 5836.</title>
        <authorList>
            <person name="Shin S.-K."/>
            <person name="Yi H."/>
        </authorList>
    </citation>
    <scope>NUCLEOTIDE SEQUENCE [LARGE SCALE GENOMIC DNA]</scope>
    <source>
        <strain evidence="2 3">CECT 5836</strain>
    </source>
</reference>
<evidence type="ECO:0000256" key="1">
    <source>
        <dbReference type="SAM" id="SignalP"/>
    </source>
</evidence>
<accession>A0A162LJB3</accession>
<feature type="chain" id="PRO_5038990384" description="WG repeat-containing protein" evidence="1">
    <location>
        <begin position="21"/>
        <end position="365"/>
    </location>
</feature>
<keyword evidence="1" id="KW-0732">Signal</keyword>
<proteinExistence type="predicted"/>
<dbReference type="EMBL" id="LVJI01000014">
    <property type="protein sequence ID" value="OAB46804.1"/>
    <property type="molecule type" value="Genomic_DNA"/>
</dbReference>